<proteinExistence type="predicted"/>
<dbReference type="AlphaFoldDB" id="A0A835SB19"/>
<comment type="caution">
    <text evidence="2">The sequence shown here is derived from an EMBL/GenBank/DDBJ whole genome shotgun (WGS) entry which is preliminary data.</text>
</comment>
<name>A0A835SB19_VANPL</name>
<accession>A0A835SB19</accession>
<keyword evidence="1" id="KW-0472">Membrane</keyword>
<sequence length="125" mass="13125">MANLASSAFFNAFSLALAANAVFFFAAELAILRKSSDKALVTVGFLNCSRGMAQQSMQMNEAGLISETAAGEDVNIYKGVEAREAVGTDKPRMNTIQATAAEEDNSPLAIEDSEIDVSRVAAVAS</sequence>
<keyword evidence="1" id="KW-1133">Transmembrane helix</keyword>
<gene>
    <name evidence="2" type="ORF">HPP92_000934</name>
</gene>
<reference evidence="2 3" key="1">
    <citation type="journal article" date="2020" name="Nat. Food">
        <title>A phased Vanilla planifolia genome enables genetic improvement of flavour and production.</title>
        <authorList>
            <person name="Hasing T."/>
            <person name="Tang H."/>
            <person name="Brym M."/>
            <person name="Khazi F."/>
            <person name="Huang T."/>
            <person name="Chambers A.H."/>
        </authorList>
    </citation>
    <scope>NUCLEOTIDE SEQUENCE [LARGE SCALE GENOMIC DNA]</scope>
    <source>
        <tissue evidence="2">Leaf</tissue>
    </source>
</reference>
<evidence type="ECO:0000313" key="2">
    <source>
        <dbReference type="EMBL" id="KAG0500862.1"/>
    </source>
</evidence>
<keyword evidence="1" id="KW-0812">Transmembrane</keyword>
<evidence type="ECO:0000256" key="1">
    <source>
        <dbReference type="SAM" id="Phobius"/>
    </source>
</evidence>
<organism evidence="2 3">
    <name type="scientific">Vanilla planifolia</name>
    <name type="common">Vanilla</name>
    <dbReference type="NCBI Taxonomy" id="51239"/>
    <lineage>
        <taxon>Eukaryota</taxon>
        <taxon>Viridiplantae</taxon>
        <taxon>Streptophyta</taxon>
        <taxon>Embryophyta</taxon>
        <taxon>Tracheophyta</taxon>
        <taxon>Spermatophyta</taxon>
        <taxon>Magnoliopsida</taxon>
        <taxon>Liliopsida</taxon>
        <taxon>Asparagales</taxon>
        <taxon>Orchidaceae</taxon>
        <taxon>Vanilloideae</taxon>
        <taxon>Vanilleae</taxon>
        <taxon>Vanilla</taxon>
    </lineage>
</organism>
<protein>
    <submittedName>
        <fullName evidence="2">Uncharacterized protein</fullName>
    </submittedName>
</protein>
<dbReference type="EMBL" id="JADCNM010000001">
    <property type="protein sequence ID" value="KAG0500862.1"/>
    <property type="molecule type" value="Genomic_DNA"/>
</dbReference>
<evidence type="ECO:0000313" key="3">
    <source>
        <dbReference type="Proteomes" id="UP000639772"/>
    </source>
</evidence>
<dbReference type="Proteomes" id="UP000639772">
    <property type="component" value="Chromosome 1"/>
</dbReference>
<feature type="transmembrane region" description="Helical" evidence="1">
    <location>
        <begin position="12"/>
        <end position="32"/>
    </location>
</feature>